<dbReference type="Proteomes" id="UP001274896">
    <property type="component" value="Unassembled WGS sequence"/>
</dbReference>
<feature type="domain" description="Tc1-like transposase DDE" evidence="2">
    <location>
        <begin position="160"/>
        <end position="200"/>
    </location>
</feature>
<dbReference type="EMBL" id="JAUCMX010000012">
    <property type="protein sequence ID" value="KAK3528556.1"/>
    <property type="molecule type" value="Genomic_DNA"/>
</dbReference>
<sequence>MLIELKKNPRVTAKELKDSVKLANNSVHESTIRKTLNRNGIHGRTPQRKPLLYKKNIAACLKFAEDHLDTPQHYWENVLWTDETKIKLFEKNLQRFVWCKKKKVYQHENTIPTVKYGGGNIMVWGFFAASGPGPLAIMEGKMNSQFYQDNLKDNLKVAVQSLQRHKIHLLEWPSQSPDLNPIEMLWNDLKRAIHTRRPKNMARIPTSPSILGKGSEFTTVQTRIKHLLRVSEEVLKCYKVMKGAISLHSCRKKRLLTADEFKNETEHSTKYPKNFDVKEHSLDVQQLDAAAAAADDDYNDDDDDNIVLIIVQVVQDI</sequence>
<evidence type="ECO:0000313" key="3">
    <source>
        <dbReference type="EMBL" id="KAK3528556.1"/>
    </source>
</evidence>
<dbReference type="GO" id="GO:0015074">
    <property type="term" value="P:DNA integration"/>
    <property type="evidence" value="ECO:0007669"/>
    <property type="project" value="InterPro"/>
</dbReference>
<dbReference type="InterPro" id="IPR002492">
    <property type="entry name" value="Transposase_Tc1-like"/>
</dbReference>
<dbReference type="AlphaFoldDB" id="A0AAE0QPF9"/>
<dbReference type="Gene3D" id="3.30.420.10">
    <property type="entry name" value="Ribonuclease H-like superfamily/Ribonuclease H"/>
    <property type="match status" value="1"/>
</dbReference>
<dbReference type="Pfam" id="PF01498">
    <property type="entry name" value="HTH_Tnp_Tc3_2"/>
    <property type="match status" value="1"/>
</dbReference>
<dbReference type="GO" id="GO:0006313">
    <property type="term" value="P:DNA transposition"/>
    <property type="evidence" value="ECO:0007669"/>
    <property type="project" value="InterPro"/>
</dbReference>
<dbReference type="InterPro" id="IPR052338">
    <property type="entry name" value="Transposase_5"/>
</dbReference>
<reference evidence="3" key="1">
    <citation type="submission" date="2023-06" db="EMBL/GenBank/DDBJ databases">
        <title>Male Hemibagrus guttatus genome.</title>
        <authorList>
            <person name="Bian C."/>
        </authorList>
    </citation>
    <scope>NUCLEOTIDE SEQUENCE</scope>
    <source>
        <strain evidence="3">Male_cb2023</strain>
        <tissue evidence="3">Muscle</tissue>
    </source>
</reference>
<evidence type="ECO:0000259" key="1">
    <source>
        <dbReference type="Pfam" id="PF01498"/>
    </source>
</evidence>
<dbReference type="PANTHER" id="PTHR23022:SF135">
    <property type="entry name" value="SI:DKEY-77F5.3"/>
    <property type="match status" value="1"/>
</dbReference>
<gene>
    <name evidence="3" type="ORF">QTP70_002805</name>
</gene>
<dbReference type="PANTHER" id="PTHR23022">
    <property type="entry name" value="TRANSPOSABLE ELEMENT-RELATED"/>
    <property type="match status" value="1"/>
</dbReference>
<keyword evidence="4" id="KW-1185">Reference proteome</keyword>
<feature type="domain" description="Transposase Tc1-like" evidence="1">
    <location>
        <begin position="4"/>
        <end position="69"/>
    </location>
</feature>
<dbReference type="InterPro" id="IPR036397">
    <property type="entry name" value="RNaseH_sf"/>
</dbReference>
<accession>A0AAE0QPF9</accession>
<evidence type="ECO:0008006" key="5">
    <source>
        <dbReference type="Google" id="ProtNLM"/>
    </source>
</evidence>
<dbReference type="GO" id="GO:0003677">
    <property type="term" value="F:DNA binding"/>
    <property type="evidence" value="ECO:0007669"/>
    <property type="project" value="InterPro"/>
</dbReference>
<name>A0AAE0QPF9_9TELE</name>
<proteinExistence type="predicted"/>
<organism evidence="3 4">
    <name type="scientific">Hemibagrus guttatus</name>
    <dbReference type="NCBI Taxonomy" id="175788"/>
    <lineage>
        <taxon>Eukaryota</taxon>
        <taxon>Metazoa</taxon>
        <taxon>Chordata</taxon>
        <taxon>Craniata</taxon>
        <taxon>Vertebrata</taxon>
        <taxon>Euteleostomi</taxon>
        <taxon>Actinopterygii</taxon>
        <taxon>Neopterygii</taxon>
        <taxon>Teleostei</taxon>
        <taxon>Ostariophysi</taxon>
        <taxon>Siluriformes</taxon>
        <taxon>Bagridae</taxon>
        <taxon>Hemibagrus</taxon>
    </lineage>
</organism>
<protein>
    <recommendedName>
        <fullName evidence="5">Transposase</fullName>
    </recommendedName>
</protein>
<evidence type="ECO:0000259" key="2">
    <source>
        <dbReference type="Pfam" id="PF13358"/>
    </source>
</evidence>
<dbReference type="Pfam" id="PF13358">
    <property type="entry name" value="DDE_3"/>
    <property type="match status" value="1"/>
</dbReference>
<comment type="caution">
    <text evidence="3">The sequence shown here is derived from an EMBL/GenBank/DDBJ whole genome shotgun (WGS) entry which is preliminary data.</text>
</comment>
<evidence type="ECO:0000313" key="4">
    <source>
        <dbReference type="Proteomes" id="UP001274896"/>
    </source>
</evidence>
<dbReference type="InterPro" id="IPR038717">
    <property type="entry name" value="Tc1-like_DDE_dom"/>
</dbReference>